<dbReference type="PROSITE" id="PS00107">
    <property type="entry name" value="PROTEIN_KINASE_ATP"/>
    <property type="match status" value="1"/>
</dbReference>
<evidence type="ECO:0000256" key="4">
    <source>
        <dbReference type="ARBA" id="ARBA00022741"/>
    </source>
</evidence>
<evidence type="ECO:0000256" key="5">
    <source>
        <dbReference type="ARBA" id="ARBA00022777"/>
    </source>
</evidence>
<evidence type="ECO:0000256" key="7">
    <source>
        <dbReference type="PROSITE-ProRule" id="PRU10141"/>
    </source>
</evidence>
<dbReference type="InterPro" id="IPR017441">
    <property type="entry name" value="Protein_kinase_ATP_BS"/>
</dbReference>
<keyword evidence="4 7" id="KW-0547">Nucleotide-binding</keyword>
<feature type="domain" description="Protein kinase" evidence="9">
    <location>
        <begin position="71"/>
        <end position="331"/>
    </location>
</feature>
<dbReference type="SMART" id="SM00220">
    <property type="entry name" value="S_TKc"/>
    <property type="match status" value="1"/>
</dbReference>
<evidence type="ECO:0000313" key="11">
    <source>
        <dbReference type="Proteomes" id="UP000492821"/>
    </source>
</evidence>
<keyword evidence="2" id="KW-0597">Phosphoprotein</keyword>
<dbReference type="PROSITE" id="PS50011">
    <property type="entry name" value="PROTEIN_KINASE_DOM"/>
    <property type="match status" value="1"/>
</dbReference>
<name>A0A7E4VIM0_PANRE</name>
<dbReference type="InterPro" id="IPR011009">
    <property type="entry name" value="Kinase-like_dom_sf"/>
</dbReference>
<dbReference type="FunFam" id="1.10.510.10:FF:000008">
    <property type="entry name" value="Non-specific serine/threonine protein kinase"/>
    <property type="match status" value="1"/>
</dbReference>
<dbReference type="InterPro" id="IPR017892">
    <property type="entry name" value="Pkinase_C"/>
</dbReference>
<sequence>MTDIFEMELDNIDANANADTDVVMEDHVYDDIEVIPSPPKKSAMVGEHDAAIELIGRNVNPPNMRVGPKDFEILRVLGQGGYGKVLQVRKTTGADLGSIFAMKVLKKASLIRSQKDTDHTKAERNILEAVKSPFICDLLYAFQTGGKLYLILEYLSGGELFMLLEREGTFSEDFACFYLAEIIVALEHLHKHGIIYRDLKPENILLDQRGHVKLTDFGLCKEAINENEKTHTFCGTIEYMAPEILLKIGHNHAVDWWSLGALMFDMMTGGPPFTADNRQATIQKILRGKLILPSYLTPEARDLLRNLLKRNCAERLGSTNDATGIQDHSFFQCVDWNKVYSRELPAPYTPSLTSREDASLFDPRFTQQPPVDSPCEITTFPVNPFEGFTYVAPSIMEQFHKPAPSAIPPMPSHVHQPTANPGTMPVFGQR</sequence>
<dbReference type="WBParaSite" id="Pan_g21471.t1">
    <property type="protein sequence ID" value="Pan_g21471.t1"/>
    <property type="gene ID" value="Pan_g21471"/>
</dbReference>
<protein>
    <submittedName>
        <fullName evidence="12">Non-specific serine/threonine protein kinase</fullName>
    </submittedName>
</protein>
<accession>A0A7E4VIM0</accession>
<feature type="binding site" evidence="7">
    <location>
        <position position="103"/>
    </location>
    <ligand>
        <name>ATP</name>
        <dbReference type="ChEBI" id="CHEBI:30616"/>
    </ligand>
</feature>
<evidence type="ECO:0000259" key="9">
    <source>
        <dbReference type="PROSITE" id="PS50011"/>
    </source>
</evidence>
<evidence type="ECO:0000256" key="2">
    <source>
        <dbReference type="ARBA" id="ARBA00022553"/>
    </source>
</evidence>
<dbReference type="InterPro" id="IPR008271">
    <property type="entry name" value="Ser/Thr_kinase_AS"/>
</dbReference>
<dbReference type="PANTHER" id="PTHR24351">
    <property type="entry name" value="RIBOSOMAL PROTEIN S6 KINASE"/>
    <property type="match status" value="1"/>
</dbReference>
<dbReference type="SUPFAM" id="SSF56112">
    <property type="entry name" value="Protein kinase-like (PK-like)"/>
    <property type="match status" value="1"/>
</dbReference>
<dbReference type="Gene3D" id="1.10.510.10">
    <property type="entry name" value="Transferase(Phosphotransferase) domain 1"/>
    <property type="match status" value="1"/>
</dbReference>
<dbReference type="PROSITE" id="PS51285">
    <property type="entry name" value="AGC_KINASE_CTER"/>
    <property type="match status" value="1"/>
</dbReference>
<feature type="domain" description="AGC-kinase C-terminal" evidence="10">
    <location>
        <begin position="332"/>
        <end position="400"/>
    </location>
</feature>
<reference evidence="11" key="1">
    <citation type="journal article" date="2013" name="Genetics">
        <title>The draft genome and transcriptome of Panagrellus redivivus are shaped by the harsh demands of a free-living lifestyle.</title>
        <authorList>
            <person name="Srinivasan J."/>
            <person name="Dillman A.R."/>
            <person name="Macchietto M.G."/>
            <person name="Heikkinen L."/>
            <person name="Lakso M."/>
            <person name="Fracchia K.M."/>
            <person name="Antoshechkin I."/>
            <person name="Mortazavi A."/>
            <person name="Wong G."/>
            <person name="Sternberg P.W."/>
        </authorList>
    </citation>
    <scope>NUCLEOTIDE SEQUENCE [LARGE SCALE GENOMIC DNA]</scope>
    <source>
        <strain evidence="11">MT8872</strain>
    </source>
</reference>
<dbReference type="Gene3D" id="3.30.200.20">
    <property type="entry name" value="Phosphorylase Kinase, domain 1"/>
    <property type="match status" value="1"/>
</dbReference>
<evidence type="ECO:0000259" key="10">
    <source>
        <dbReference type="PROSITE" id="PS51285"/>
    </source>
</evidence>
<dbReference type="Pfam" id="PF00069">
    <property type="entry name" value="Pkinase"/>
    <property type="match status" value="1"/>
</dbReference>
<dbReference type="InterPro" id="IPR000961">
    <property type="entry name" value="AGC-kinase_C"/>
</dbReference>
<evidence type="ECO:0000313" key="12">
    <source>
        <dbReference type="WBParaSite" id="Pan_g21471.t1"/>
    </source>
</evidence>
<keyword evidence="5" id="KW-0418">Kinase</keyword>
<dbReference type="Proteomes" id="UP000492821">
    <property type="component" value="Unassembled WGS sequence"/>
</dbReference>
<dbReference type="GO" id="GO:0005524">
    <property type="term" value="F:ATP binding"/>
    <property type="evidence" value="ECO:0007669"/>
    <property type="project" value="UniProtKB-UniRule"/>
</dbReference>
<dbReference type="GO" id="GO:0004674">
    <property type="term" value="F:protein serine/threonine kinase activity"/>
    <property type="evidence" value="ECO:0007669"/>
    <property type="project" value="UniProtKB-KW"/>
</dbReference>
<comment type="similarity">
    <text evidence="8">Belongs to the protein kinase superfamily.</text>
</comment>
<dbReference type="AlphaFoldDB" id="A0A7E4VIM0"/>
<reference evidence="12" key="2">
    <citation type="submission" date="2020-10" db="UniProtKB">
        <authorList>
            <consortium name="WormBaseParasite"/>
        </authorList>
    </citation>
    <scope>IDENTIFICATION</scope>
</reference>
<evidence type="ECO:0000256" key="8">
    <source>
        <dbReference type="RuleBase" id="RU000304"/>
    </source>
</evidence>
<evidence type="ECO:0000256" key="6">
    <source>
        <dbReference type="ARBA" id="ARBA00022840"/>
    </source>
</evidence>
<organism evidence="11 12">
    <name type="scientific">Panagrellus redivivus</name>
    <name type="common">Microworm</name>
    <dbReference type="NCBI Taxonomy" id="6233"/>
    <lineage>
        <taxon>Eukaryota</taxon>
        <taxon>Metazoa</taxon>
        <taxon>Ecdysozoa</taxon>
        <taxon>Nematoda</taxon>
        <taxon>Chromadorea</taxon>
        <taxon>Rhabditida</taxon>
        <taxon>Tylenchina</taxon>
        <taxon>Panagrolaimomorpha</taxon>
        <taxon>Panagrolaimoidea</taxon>
        <taxon>Panagrolaimidae</taxon>
        <taxon>Panagrellus</taxon>
    </lineage>
</organism>
<keyword evidence="11" id="KW-1185">Reference proteome</keyword>
<dbReference type="CDD" id="cd05584">
    <property type="entry name" value="STKc_p70S6K"/>
    <property type="match status" value="1"/>
</dbReference>
<keyword evidence="3" id="KW-0808">Transferase</keyword>
<dbReference type="Pfam" id="PF00433">
    <property type="entry name" value="Pkinase_C"/>
    <property type="match status" value="1"/>
</dbReference>
<evidence type="ECO:0000256" key="3">
    <source>
        <dbReference type="ARBA" id="ARBA00022679"/>
    </source>
</evidence>
<dbReference type="FunFam" id="3.30.200.20:FF:000587">
    <property type="entry name" value="Non-specific serine/threonine protein kinase"/>
    <property type="match status" value="1"/>
</dbReference>
<dbReference type="InterPro" id="IPR000719">
    <property type="entry name" value="Prot_kinase_dom"/>
</dbReference>
<proteinExistence type="inferred from homology"/>
<evidence type="ECO:0000256" key="1">
    <source>
        <dbReference type="ARBA" id="ARBA00022527"/>
    </source>
</evidence>
<keyword evidence="1 8" id="KW-0723">Serine/threonine-protein kinase</keyword>
<dbReference type="SMART" id="SM00133">
    <property type="entry name" value="S_TK_X"/>
    <property type="match status" value="1"/>
</dbReference>
<keyword evidence="6 7" id="KW-0067">ATP-binding</keyword>
<dbReference type="PROSITE" id="PS00108">
    <property type="entry name" value="PROTEIN_KINASE_ST"/>
    <property type="match status" value="1"/>
</dbReference>